<dbReference type="InterPro" id="IPR036322">
    <property type="entry name" value="WD40_repeat_dom_sf"/>
</dbReference>
<dbReference type="GO" id="GO:0006623">
    <property type="term" value="P:protein targeting to vacuole"/>
    <property type="evidence" value="ECO:0007669"/>
    <property type="project" value="InterPro"/>
</dbReference>
<dbReference type="GO" id="GO:0030897">
    <property type="term" value="C:HOPS complex"/>
    <property type="evidence" value="ECO:0007669"/>
    <property type="project" value="TreeGrafter"/>
</dbReference>
<dbReference type="PANTHER" id="PTHR12616:SF8">
    <property type="entry name" value="VACUOLAR PROTEIN SORTING-ASSOCIATED PROTEIN 8 HOMOLOG"/>
    <property type="match status" value="1"/>
</dbReference>
<organism evidence="5 6">
    <name type="scientific">Gomphillus americanus</name>
    <dbReference type="NCBI Taxonomy" id="1940652"/>
    <lineage>
        <taxon>Eukaryota</taxon>
        <taxon>Fungi</taxon>
        <taxon>Dikarya</taxon>
        <taxon>Ascomycota</taxon>
        <taxon>Pezizomycotina</taxon>
        <taxon>Lecanoromycetes</taxon>
        <taxon>OSLEUM clade</taxon>
        <taxon>Ostropomycetidae</taxon>
        <taxon>Ostropales</taxon>
        <taxon>Graphidaceae</taxon>
        <taxon>Gomphilloideae</taxon>
        <taxon>Gomphillus</taxon>
    </lineage>
</organism>
<dbReference type="Pfam" id="PF25066">
    <property type="entry name" value="TPR_VPS8_2"/>
    <property type="match status" value="1"/>
</dbReference>
<dbReference type="Proteomes" id="UP000664169">
    <property type="component" value="Unassembled WGS sequence"/>
</dbReference>
<comment type="caution">
    <text evidence="5">The sequence shown here is derived from an EMBL/GenBank/DDBJ whole genome shotgun (WGS) entry which is preliminary data.</text>
</comment>
<dbReference type="GO" id="GO:0034058">
    <property type="term" value="P:endosomal vesicle fusion"/>
    <property type="evidence" value="ECO:0007669"/>
    <property type="project" value="TreeGrafter"/>
</dbReference>
<evidence type="ECO:0000259" key="3">
    <source>
        <dbReference type="Pfam" id="PF12816"/>
    </source>
</evidence>
<dbReference type="InterPro" id="IPR045111">
    <property type="entry name" value="Vps41/Vps8"/>
</dbReference>
<dbReference type="SUPFAM" id="SSF50978">
    <property type="entry name" value="WD40 repeat-like"/>
    <property type="match status" value="1"/>
</dbReference>
<feature type="compositionally biased region" description="Basic and acidic residues" evidence="2">
    <location>
        <begin position="46"/>
        <end position="56"/>
    </location>
</feature>
<dbReference type="GO" id="GO:0005770">
    <property type="term" value="C:late endosome"/>
    <property type="evidence" value="ECO:0007669"/>
    <property type="project" value="TreeGrafter"/>
</dbReference>
<feature type="region of interest" description="Disordered" evidence="2">
    <location>
        <begin position="1"/>
        <end position="108"/>
    </location>
</feature>
<dbReference type="OrthoDB" id="289913at2759"/>
<feature type="domain" description="Vacuolar protein sorting-associated protein 8 central" evidence="3">
    <location>
        <begin position="682"/>
        <end position="855"/>
    </location>
</feature>
<feature type="compositionally biased region" description="Polar residues" evidence="2">
    <location>
        <begin position="78"/>
        <end position="88"/>
    </location>
</feature>
<evidence type="ECO:0000313" key="6">
    <source>
        <dbReference type="Proteomes" id="UP000664169"/>
    </source>
</evidence>
<dbReference type="Pfam" id="PF12816">
    <property type="entry name" value="TPR_Vps8"/>
    <property type="match status" value="1"/>
</dbReference>
<feature type="compositionally biased region" description="Polar residues" evidence="2">
    <location>
        <begin position="30"/>
        <end position="45"/>
    </location>
</feature>
<gene>
    <name evidence="5" type="ORF">GOMPHAMPRED_002886</name>
</gene>
<feature type="domain" description="VPS8-like TPR-like repeats" evidence="4">
    <location>
        <begin position="1193"/>
        <end position="1384"/>
    </location>
</feature>
<dbReference type="InterPro" id="IPR015943">
    <property type="entry name" value="WD40/YVTN_repeat-like_dom_sf"/>
</dbReference>
<protein>
    <recommendedName>
        <fullName evidence="7">Vacuolar protein sorting-associated protein 8 central domain-containing protein</fullName>
    </recommendedName>
</protein>
<dbReference type="InterPro" id="IPR025941">
    <property type="entry name" value="Vps8_central_dom"/>
</dbReference>
<feature type="compositionally biased region" description="Low complexity" evidence="2">
    <location>
        <begin position="89"/>
        <end position="100"/>
    </location>
</feature>
<keyword evidence="6" id="KW-1185">Reference proteome</keyword>
<evidence type="ECO:0000313" key="5">
    <source>
        <dbReference type="EMBL" id="CAF9904582.1"/>
    </source>
</evidence>
<evidence type="ECO:0000259" key="4">
    <source>
        <dbReference type="Pfam" id="PF25066"/>
    </source>
</evidence>
<reference evidence="5" key="1">
    <citation type="submission" date="2021-03" db="EMBL/GenBank/DDBJ databases">
        <authorList>
            <person name="Tagirdzhanova G."/>
        </authorList>
    </citation>
    <scope>NUCLEOTIDE SEQUENCE</scope>
</reference>
<evidence type="ECO:0000256" key="1">
    <source>
        <dbReference type="ARBA" id="ARBA00009422"/>
    </source>
</evidence>
<evidence type="ECO:0008006" key="7">
    <source>
        <dbReference type="Google" id="ProtNLM"/>
    </source>
</evidence>
<dbReference type="CDD" id="cd16448">
    <property type="entry name" value="RING-H2"/>
    <property type="match status" value="1"/>
</dbReference>
<dbReference type="InterPro" id="IPR059070">
    <property type="entry name" value="TPR_VPS8_2"/>
</dbReference>
<proteinExistence type="inferred from homology"/>
<name>A0A8H3HVW8_9LECA</name>
<accession>A0A8H3HVW8</accession>
<dbReference type="PANTHER" id="PTHR12616">
    <property type="entry name" value="VACUOLAR PROTEIN SORTING VPS41"/>
    <property type="match status" value="1"/>
</dbReference>
<comment type="similarity">
    <text evidence="1">Belongs to the VPS8 family.</text>
</comment>
<dbReference type="EMBL" id="CAJPDQ010000002">
    <property type="protein sequence ID" value="CAF9904582.1"/>
    <property type="molecule type" value="Genomic_DNA"/>
</dbReference>
<dbReference type="Gene3D" id="2.130.10.10">
    <property type="entry name" value="YVTN repeat-like/Quinoprotein amine dehydrogenase"/>
    <property type="match status" value="1"/>
</dbReference>
<evidence type="ECO:0000256" key="2">
    <source>
        <dbReference type="SAM" id="MobiDB-lite"/>
    </source>
</evidence>
<dbReference type="Pfam" id="PF23410">
    <property type="entry name" value="Beta-prop_VPS8"/>
    <property type="match status" value="1"/>
</dbReference>
<sequence>MSSDKDATGQGLDGIEGANGSEDDELRVVETSNGTAVSSVDSTPKNAHDVDGKDNEAETGDILNSPAIHIAQEPPSTPDDTLSLQDSILSSPRRPRLSSPGHSYRPFDRRFSARLSPSPLATPRPASPAFLAGRSRRPSALSTIFTSDNVPVGTPETPWEVFRWIKLRKLSGDAFSELGKRNYGRPTCMAVASLIAIGTSKGLILIFDYNQNLQTTIGLGTKAVESGTVTAIALSADYSVVAGGHSNGNIFTWEIARPAKPFLSISATNVNHLQGLQGDGHVIDASVLHVAFLGTRHTALVSADVTGMAFSHLATRGLGAIARSVKTARILGRYPETIPVMAKPRKPSSVLAFGSLPLGNWEFAIDGLGLVAMLTPYLLVVVSTTPVAQTQYKASRPKALAAHGAMTGALAWYPAMKSKSESSNAKLAYCWLNVITIVEAIEIPNDKDKDAPPDLTFKHINQWQYEESIVAMQWLNRSVLAVLTISQQLIVVEDSSLAVTDQSDLIKRHIYHVDLFSRQLSQMIENSEQEDTTMHGVVADAFYMSFKAYKGRLFLLGFNDVSIGTLSNWADRLLALIEQGDFIGAIQLATSYHSGVAEQAVVGLPADEKSRHNLVREKLLEMTTASLKYVFGKNPDADNRASDIQLEHLARACFTACFQTEDFDFLYEEVYPWYADNNARKIFLGILESYIVEKDISTVPPVVLKDLVGVFVEKGQSSRLEEILCLLDPATMDLEQVTLLCRKFKLYDALFYIWSQAIGDYITVLKNLLAESQQDDEDEDEDGDVGSKIFPYLSYTLTGRVYPTGETIPDSVSSRAKSEVYHFLFSGSQGESYAYLRQALHLDASSFLSMLNEAYEDDFLDGHADLKSNSEGLTKEERFTLSLTRQYIVRVLLEVLHSPEFDLDDTIYLDMFIARNQAKFPQFIRIPGSVLQKVMFNLCLYPSEEVAEDCQLSLEYLLSVYQPPDIFSFLPELERARFYRVIKSIYRAEKQYAKLLQTCFKDTENPEGIFDCIQDYLRPGSGLNDRQRNEFRDILVSQGEALLAAGLHHAAKVVDQYVPDLQVVFVDLLKTDTRRQYEYLQEILETEYSTNEKRRIMHDAFLEKYLCLLCEHNPHHVSEFIDSVDTSNLHLDHILPALENGGVIDAAVILIAKDGQVRQAMNRLTQHLRYLGIALTSLIAGAAIGPDTDNAMENANDLVDSVEKYSKIGIWLCQTQSRAEQIQHSGENINGTKGVATNSPSDSLSFYELLWLDLLDAVVRIVRYNQQDDVVEMDSNHGNGAAHLAQFSRITQRLRIAVQDVFTALLVATSSSSDRKDNTKLSFLQILKAFLSRASESSPSLAHLRDVLGLVFSAYAYEESLLVLSNRLLQKDSFVQVEEVAEHRKRGWRPSSQTCNGCGQRVWGPGIGIDVWNAWYDKQDENAWDVKPVRDDVKGKGKGPSNGVEKSMHFVTENDETKILSDSFGSLMTTEKGKNKEITMAGNSNQIDHTELESDAWAIEDDTNKRALVVFSCRHIWHQECVQAVVRNGGAATGQAGLNTNNLRCPLESIL</sequence>